<dbReference type="InterPro" id="IPR002575">
    <property type="entry name" value="Aminoglycoside_PTrfase"/>
</dbReference>
<name>A0A2B7XS67_9EURO</name>
<comment type="caution">
    <text evidence="2">The sequence shown here is derived from an EMBL/GenBank/DDBJ whole genome shotgun (WGS) entry which is preliminary data.</text>
</comment>
<dbReference type="AlphaFoldDB" id="A0A2B7XS67"/>
<dbReference type="PANTHER" id="PTHR21310:SF15">
    <property type="entry name" value="AMINOGLYCOSIDE PHOSPHOTRANSFERASE DOMAIN-CONTAINING PROTEIN"/>
    <property type="match status" value="1"/>
</dbReference>
<dbReference type="InterPro" id="IPR051678">
    <property type="entry name" value="AGP_Transferase"/>
</dbReference>
<dbReference type="EMBL" id="PDNB01000070">
    <property type="protein sequence ID" value="PGH11611.1"/>
    <property type="molecule type" value="Genomic_DNA"/>
</dbReference>
<evidence type="ECO:0000313" key="2">
    <source>
        <dbReference type="EMBL" id="PGH11611.1"/>
    </source>
</evidence>
<dbReference type="Pfam" id="PF01636">
    <property type="entry name" value="APH"/>
    <property type="match status" value="1"/>
</dbReference>
<dbReference type="PANTHER" id="PTHR21310">
    <property type="entry name" value="AMINOGLYCOSIDE PHOSPHOTRANSFERASE-RELATED-RELATED"/>
    <property type="match status" value="1"/>
</dbReference>
<evidence type="ECO:0000259" key="1">
    <source>
        <dbReference type="Pfam" id="PF01636"/>
    </source>
</evidence>
<organism evidence="2 3">
    <name type="scientific">Helicocarpus griseus UAMH5409</name>
    <dbReference type="NCBI Taxonomy" id="1447875"/>
    <lineage>
        <taxon>Eukaryota</taxon>
        <taxon>Fungi</taxon>
        <taxon>Dikarya</taxon>
        <taxon>Ascomycota</taxon>
        <taxon>Pezizomycotina</taxon>
        <taxon>Eurotiomycetes</taxon>
        <taxon>Eurotiomycetidae</taxon>
        <taxon>Onygenales</taxon>
        <taxon>Ajellomycetaceae</taxon>
        <taxon>Helicocarpus</taxon>
    </lineage>
</organism>
<gene>
    <name evidence="2" type="ORF">AJ79_04751</name>
</gene>
<dbReference type="OrthoDB" id="8300194at2759"/>
<dbReference type="Proteomes" id="UP000223968">
    <property type="component" value="Unassembled WGS sequence"/>
</dbReference>
<accession>A0A2B7XS67</accession>
<dbReference type="Gene3D" id="3.90.1200.10">
    <property type="match status" value="1"/>
</dbReference>
<evidence type="ECO:0000313" key="3">
    <source>
        <dbReference type="Proteomes" id="UP000223968"/>
    </source>
</evidence>
<sequence length="125" mass="14637">MFEEPWGPFDSVADFTDRLTQEVMDLEQLKNEQPLATLFKKTYEVCFTHGDLHLSNIFVQNGRLSGLIDWEDAGFKPEYWEFVRPLWSYGGDKHLTSVYRSAFGDKYEAEWEAEAFILNQSPFIL</sequence>
<protein>
    <recommendedName>
        <fullName evidence="1">Aminoglycoside phosphotransferase domain-containing protein</fullName>
    </recommendedName>
</protein>
<dbReference type="SUPFAM" id="SSF56112">
    <property type="entry name" value="Protein kinase-like (PK-like)"/>
    <property type="match status" value="1"/>
</dbReference>
<feature type="domain" description="Aminoglycoside phosphotransferase" evidence="1">
    <location>
        <begin position="29"/>
        <end position="115"/>
    </location>
</feature>
<proteinExistence type="predicted"/>
<reference evidence="2 3" key="1">
    <citation type="submission" date="2017-10" db="EMBL/GenBank/DDBJ databases">
        <title>Comparative genomics in systemic dimorphic fungi from Ajellomycetaceae.</title>
        <authorList>
            <person name="Munoz J.F."/>
            <person name="Mcewen J.G."/>
            <person name="Clay O.K."/>
            <person name="Cuomo C.A."/>
        </authorList>
    </citation>
    <scope>NUCLEOTIDE SEQUENCE [LARGE SCALE GENOMIC DNA]</scope>
    <source>
        <strain evidence="2 3">UAMH5409</strain>
    </source>
</reference>
<dbReference type="InterPro" id="IPR011009">
    <property type="entry name" value="Kinase-like_dom_sf"/>
</dbReference>
<dbReference type="STRING" id="1447875.A0A2B7XS67"/>
<keyword evidence="3" id="KW-1185">Reference proteome</keyword>